<comment type="caution">
    <text evidence="1">The sequence shown here is derived from an EMBL/GenBank/DDBJ whole genome shotgun (WGS) entry which is preliminary data.</text>
</comment>
<gene>
    <name evidence="1" type="ORF">B2A_13015</name>
</gene>
<name>T0YKR1_9ZZZZ</name>
<proteinExistence type="predicted"/>
<protein>
    <submittedName>
        <fullName evidence="1">Transposase, IS605 family protein</fullName>
    </submittedName>
</protein>
<reference evidence="1" key="2">
    <citation type="journal article" date="2014" name="ISME J.">
        <title>Microbial stratification in low pH oxic and suboxic macroscopic growths along an acid mine drainage.</title>
        <authorList>
            <person name="Mendez-Garcia C."/>
            <person name="Mesa V."/>
            <person name="Sprenger R.R."/>
            <person name="Richter M."/>
            <person name="Diez M.S."/>
            <person name="Solano J."/>
            <person name="Bargiela R."/>
            <person name="Golyshina O.V."/>
            <person name="Manteca A."/>
            <person name="Ramos J.L."/>
            <person name="Gallego J.R."/>
            <person name="Llorente I."/>
            <person name="Martins Dos Santos V.A."/>
            <person name="Jensen O.N."/>
            <person name="Pelaez A.I."/>
            <person name="Sanchez J."/>
            <person name="Ferrer M."/>
        </authorList>
    </citation>
    <scope>NUCLEOTIDE SEQUENCE</scope>
</reference>
<evidence type="ECO:0000313" key="1">
    <source>
        <dbReference type="EMBL" id="EQD33713.1"/>
    </source>
</evidence>
<dbReference type="EMBL" id="AUZZ01009404">
    <property type="protein sequence ID" value="EQD33713.1"/>
    <property type="molecule type" value="Genomic_DNA"/>
</dbReference>
<sequence>GGWWGVTGVALVVVFGGGPASRAGDVLLPVRVPQGAGSWAHTAHHLGDESLWHKLDLVRHRDPGVPGGWRYEAHLLVLKAPYCSAATLKRRREAAGLDRRAGIDVNVSKVAVVSVDRR</sequence>
<organism evidence="1">
    <name type="scientific">mine drainage metagenome</name>
    <dbReference type="NCBI Taxonomy" id="410659"/>
    <lineage>
        <taxon>unclassified sequences</taxon>
        <taxon>metagenomes</taxon>
        <taxon>ecological metagenomes</taxon>
    </lineage>
</organism>
<reference evidence="1" key="1">
    <citation type="submission" date="2013-08" db="EMBL/GenBank/DDBJ databases">
        <authorList>
            <person name="Mendez C."/>
            <person name="Richter M."/>
            <person name="Ferrer M."/>
            <person name="Sanchez J."/>
        </authorList>
    </citation>
    <scope>NUCLEOTIDE SEQUENCE</scope>
</reference>
<accession>T0YKR1</accession>
<feature type="non-terminal residue" evidence="1">
    <location>
        <position position="1"/>
    </location>
</feature>
<dbReference type="AlphaFoldDB" id="T0YKR1"/>